<dbReference type="EMBL" id="JACEGB010000385">
    <property type="protein sequence ID" value="MBC1192812.1"/>
    <property type="molecule type" value="Genomic_DNA"/>
</dbReference>
<evidence type="ECO:0000313" key="3">
    <source>
        <dbReference type="Proteomes" id="UP000551499"/>
    </source>
</evidence>
<organism evidence="2 3">
    <name type="scientific">Microcystis aeruginosa BLCC-F108</name>
    <dbReference type="NCBI Taxonomy" id="2755317"/>
    <lineage>
        <taxon>Bacteria</taxon>
        <taxon>Bacillati</taxon>
        <taxon>Cyanobacteriota</taxon>
        <taxon>Cyanophyceae</taxon>
        <taxon>Oscillatoriophycideae</taxon>
        <taxon>Chroococcales</taxon>
        <taxon>Microcystaceae</taxon>
        <taxon>Microcystis</taxon>
    </lineage>
</organism>
<feature type="transmembrane region" description="Helical" evidence="1">
    <location>
        <begin position="60"/>
        <end position="78"/>
    </location>
</feature>
<evidence type="ECO:0000256" key="1">
    <source>
        <dbReference type="SAM" id="Phobius"/>
    </source>
</evidence>
<dbReference type="RefSeq" id="WP_052275707.1">
    <property type="nucleotide sequence ID" value="NZ_JACEGB010000385.1"/>
</dbReference>
<comment type="caution">
    <text evidence="2">The sequence shown here is derived from an EMBL/GenBank/DDBJ whole genome shotgun (WGS) entry which is preliminary data.</text>
</comment>
<protein>
    <submittedName>
        <fullName evidence="2">Uncharacterized protein</fullName>
    </submittedName>
</protein>
<keyword evidence="1" id="KW-0472">Membrane</keyword>
<proteinExistence type="predicted"/>
<feature type="transmembrane region" description="Helical" evidence="1">
    <location>
        <begin position="133"/>
        <end position="154"/>
    </location>
</feature>
<dbReference type="AlphaFoldDB" id="A0A841UQC5"/>
<sequence length="157" mass="17970">MAEPKRLIDIQLEMLNAELNHIGGAIRQHDEITKSVKNWAVVTWTASIGLFLKDPNLHSLIWLTAIVPLVFWIVDGSFRRIQRSLISRMQEISHYVNSPMFRTAAENGSALEFPLLLMRRKTKDFKNTLPGTMLFRSVSLLYLGLAFCSSLLWLTVK</sequence>
<keyword evidence="1" id="KW-0812">Transmembrane</keyword>
<reference evidence="2 3" key="1">
    <citation type="submission" date="2020-07" db="EMBL/GenBank/DDBJ databases">
        <title>Genomes of two Microcystis aeruginosa (Cyanobacteria) strains from Florida (USA) with disparate toxicogenic potential.</title>
        <authorList>
            <person name="Lefler F.W."/>
            <person name="Barbosa M."/>
            <person name="Berthold D.E."/>
            <person name="Laughinghouse H.D. IV."/>
        </authorList>
    </citation>
    <scope>NUCLEOTIDE SEQUENCE [LARGE SCALE GENOMIC DNA]</scope>
    <source>
        <strain evidence="2 3">BLCCF108</strain>
    </source>
</reference>
<name>A0A841UQC5_MICAE</name>
<keyword evidence="1" id="KW-1133">Transmembrane helix</keyword>
<dbReference type="Proteomes" id="UP000551499">
    <property type="component" value="Unassembled WGS sequence"/>
</dbReference>
<gene>
    <name evidence="2" type="ORF">H0902_19265</name>
</gene>
<evidence type="ECO:0000313" key="2">
    <source>
        <dbReference type="EMBL" id="MBC1192812.1"/>
    </source>
</evidence>
<accession>A0A841UQC5</accession>